<evidence type="ECO:0000256" key="6">
    <source>
        <dbReference type="ARBA" id="ARBA00022917"/>
    </source>
</evidence>
<evidence type="ECO:0000256" key="10">
    <source>
        <dbReference type="SAM" id="MobiDB-lite"/>
    </source>
</evidence>
<comment type="caution">
    <text evidence="12">The sequence shown here is derived from an EMBL/GenBank/DDBJ whole genome shotgun (WGS) entry which is preliminary data.</text>
</comment>
<gene>
    <name evidence="12" type="ORF">jhhlp_001599</name>
</gene>
<evidence type="ECO:0000259" key="11">
    <source>
        <dbReference type="SMART" id="SM00836"/>
    </source>
</evidence>
<dbReference type="SUPFAM" id="SSF52374">
    <property type="entry name" value="Nucleotidylyl transferase"/>
    <property type="match status" value="1"/>
</dbReference>
<dbReference type="SMART" id="SM00836">
    <property type="entry name" value="DALR_1"/>
    <property type="match status" value="1"/>
</dbReference>
<keyword evidence="6 9" id="KW-0648">Protein biosynthesis</keyword>
<keyword evidence="5 9" id="KW-0067">ATP-binding</keyword>
<dbReference type="GO" id="GO:0006420">
    <property type="term" value="P:arginyl-tRNA aminoacylation"/>
    <property type="evidence" value="ECO:0007669"/>
    <property type="project" value="InterPro"/>
</dbReference>
<dbReference type="InterPro" id="IPR035684">
    <property type="entry name" value="ArgRS_core"/>
</dbReference>
<dbReference type="PANTHER" id="PTHR11956">
    <property type="entry name" value="ARGINYL-TRNA SYNTHETASE"/>
    <property type="match status" value="1"/>
</dbReference>
<organism evidence="12 13">
    <name type="scientific">Lomentospora prolificans</name>
    <dbReference type="NCBI Taxonomy" id="41688"/>
    <lineage>
        <taxon>Eukaryota</taxon>
        <taxon>Fungi</taxon>
        <taxon>Dikarya</taxon>
        <taxon>Ascomycota</taxon>
        <taxon>Pezizomycotina</taxon>
        <taxon>Sordariomycetes</taxon>
        <taxon>Hypocreomycetidae</taxon>
        <taxon>Microascales</taxon>
        <taxon>Microascaceae</taxon>
        <taxon>Lomentospora</taxon>
    </lineage>
</organism>
<dbReference type="InterPro" id="IPR036695">
    <property type="entry name" value="Arg-tRNA-synth_N_sf"/>
</dbReference>
<dbReference type="InterPro" id="IPR008909">
    <property type="entry name" value="DALR_anticod-bd"/>
</dbReference>
<feature type="region of interest" description="Disordered" evidence="10">
    <location>
        <begin position="600"/>
        <end position="622"/>
    </location>
</feature>
<dbReference type="InterPro" id="IPR014729">
    <property type="entry name" value="Rossmann-like_a/b/a_fold"/>
</dbReference>
<evidence type="ECO:0000256" key="7">
    <source>
        <dbReference type="ARBA" id="ARBA00023146"/>
    </source>
</evidence>
<dbReference type="SUPFAM" id="SSF55190">
    <property type="entry name" value="Arginyl-tRNA synthetase (ArgRS), N-terminal 'additional' domain"/>
    <property type="match status" value="1"/>
</dbReference>
<dbReference type="EC" id="6.1.1.19" evidence="2"/>
<comment type="similarity">
    <text evidence="1 9">Belongs to the class-I aminoacyl-tRNA synthetase family.</text>
</comment>
<evidence type="ECO:0000256" key="1">
    <source>
        <dbReference type="ARBA" id="ARBA00005594"/>
    </source>
</evidence>
<dbReference type="GO" id="GO:0004814">
    <property type="term" value="F:arginine-tRNA ligase activity"/>
    <property type="evidence" value="ECO:0007669"/>
    <property type="project" value="UniProtKB-EC"/>
</dbReference>
<comment type="catalytic activity">
    <reaction evidence="8">
        <text>tRNA(Arg) + L-arginine + ATP = L-arginyl-tRNA(Arg) + AMP + diphosphate</text>
        <dbReference type="Rhea" id="RHEA:20301"/>
        <dbReference type="Rhea" id="RHEA-COMP:9658"/>
        <dbReference type="Rhea" id="RHEA-COMP:9673"/>
        <dbReference type="ChEBI" id="CHEBI:30616"/>
        <dbReference type="ChEBI" id="CHEBI:32682"/>
        <dbReference type="ChEBI" id="CHEBI:33019"/>
        <dbReference type="ChEBI" id="CHEBI:78442"/>
        <dbReference type="ChEBI" id="CHEBI:78513"/>
        <dbReference type="ChEBI" id="CHEBI:456215"/>
        <dbReference type="EC" id="6.1.1.19"/>
    </reaction>
</comment>
<evidence type="ECO:0000256" key="9">
    <source>
        <dbReference type="RuleBase" id="RU363038"/>
    </source>
</evidence>
<dbReference type="PANTHER" id="PTHR11956:SF11">
    <property type="entry name" value="ARGININE--TRNA LIGASE, MITOCHONDRIAL-RELATED"/>
    <property type="match status" value="1"/>
</dbReference>
<keyword evidence="7 9" id="KW-0030">Aminoacyl-tRNA synthetase</keyword>
<dbReference type="VEuPathDB" id="FungiDB:jhhlp_001599"/>
<feature type="domain" description="DALR anticodon binding" evidence="11">
    <location>
        <begin position="519"/>
        <end position="647"/>
    </location>
</feature>
<evidence type="ECO:0000313" key="13">
    <source>
        <dbReference type="Proteomes" id="UP000233524"/>
    </source>
</evidence>
<evidence type="ECO:0000256" key="3">
    <source>
        <dbReference type="ARBA" id="ARBA00022598"/>
    </source>
</evidence>
<evidence type="ECO:0000256" key="5">
    <source>
        <dbReference type="ARBA" id="ARBA00022840"/>
    </source>
</evidence>
<name>A0A2N3NIL9_9PEZI</name>
<dbReference type="Pfam" id="PF00750">
    <property type="entry name" value="tRNA-synt_1d"/>
    <property type="match status" value="1"/>
</dbReference>
<dbReference type="GO" id="GO:0005524">
    <property type="term" value="F:ATP binding"/>
    <property type="evidence" value="ECO:0007669"/>
    <property type="project" value="UniProtKB-KW"/>
</dbReference>
<dbReference type="STRING" id="41688.A0A2N3NIL9"/>
<dbReference type="InterPro" id="IPR001278">
    <property type="entry name" value="Arg-tRNA-ligase"/>
</dbReference>
<sequence length="650" mass="71265">MAAVSSNMNALETRLGSLGLDAPLPEIPVVDVLTRPLDIYRAHLASLLAATLGCDVMVAYAAIMSTTDITLGDLSVVLPRLRLQAADLNSLAIDVTSKLPGSPLLQLPYPDGVHLRIFFSPKTLPRLLLPYIRERGSSYGGESCHADNNDIAGAGKKVIVEYSSPNIGTDFTADHLRSTLLGEFVARTYEAMGWNVTKLNYIGDWGKHIGLLASGWQRFGSEELLQGDQALTNILDVFAKISELFKPEQELSRQAKNDEAAKAEIEGKGIFAERDAFFKRMEDGDEEALALWTRWREVSIAQFRASYGRLGIVFDEYSGESKVKPETMAKVETTLKENGVCEEIDGSWMINFTKHGEKGKPLGTQPIRGRTGSTTYLLRDIAAALDREEEYALDEMVYVVSARQQLHFQQVAMALELMGREELAKKIKHISFGGISAMHTHLDRPRTLDAIIDRVKDLMHEPKELGESGSDSSAAEAVEDAKVVAGLLSQDMSTRRSQGYSFDPRKVKTTEGDSSGLKLQHYHAALSSVISELRTPEVEATDPDYARLEDDVYADILRVMAQYPDVVCATFKSLEPHGMLVYLVRLADAVSFALSESEPELEAGEAGSSSAGGPGEDGPGHKRARLELFECSKQVLENGMRLLGFPTCSA</sequence>
<dbReference type="Gene3D" id="1.10.730.10">
    <property type="entry name" value="Isoleucyl-tRNA Synthetase, Domain 1"/>
    <property type="match status" value="1"/>
</dbReference>
<dbReference type="Gene3D" id="3.30.1360.70">
    <property type="entry name" value="Arginyl tRNA synthetase N-terminal domain"/>
    <property type="match status" value="1"/>
</dbReference>
<proteinExistence type="inferred from homology"/>
<dbReference type="PRINTS" id="PR01038">
    <property type="entry name" value="TRNASYNTHARG"/>
</dbReference>
<dbReference type="GO" id="GO:0005739">
    <property type="term" value="C:mitochondrion"/>
    <property type="evidence" value="ECO:0007669"/>
    <property type="project" value="TreeGrafter"/>
</dbReference>
<accession>A0A2N3NIL9</accession>
<keyword evidence="3 9" id="KW-0436">Ligase</keyword>
<dbReference type="GO" id="GO:0032543">
    <property type="term" value="P:mitochondrial translation"/>
    <property type="evidence" value="ECO:0007669"/>
    <property type="project" value="TreeGrafter"/>
</dbReference>
<dbReference type="OrthoDB" id="68056at2759"/>
<dbReference type="Gene3D" id="3.40.50.620">
    <property type="entry name" value="HUPs"/>
    <property type="match status" value="1"/>
</dbReference>
<dbReference type="InParanoid" id="A0A2N3NIL9"/>
<dbReference type="AlphaFoldDB" id="A0A2N3NIL9"/>
<keyword evidence="4 9" id="KW-0547">Nucleotide-binding</keyword>
<keyword evidence="13" id="KW-1185">Reference proteome</keyword>
<reference evidence="12 13" key="1">
    <citation type="journal article" date="2017" name="G3 (Bethesda)">
        <title>First Draft Genome Sequence of the Pathogenic Fungus Lomentospora prolificans (Formerly Scedosporium prolificans).</title>
        <authorList>
            <person name="Luo R."/>
            <person name="Zimin A."/>
            <person name="Workman R."/>
            <person name="Fan Y."/>
            <person name="Pertea G."/>
            <person name="Grossman N."/>
            <person name="Wear M.P."/>
            <person name="Jia B."/>
            <person name="Miller H."/>
            <person name="Casadevall A."/>
            <person name="Timp W."/>
            <person name="Zhang S.X."/>
            <person name="Salzberg S.L."/>
        </authorList>
    </citation>
    <scope>NUCLEOTIDE SEQUENCE [LARGE SCALE GENOMIC DNA]</scope>
    <source>
        <strain evidence="12 13">JHH-5317</strain>
    </source>
</reference>
<dbReference type="InterPro" id="IPR009080">
    <property type="entry name" value="tRNAsynth_Ia_anticodon-bd"/>
</dbReference>
<evidence type="ECO:0000256" key="4">
    <source>
        <dbReference type="ARBA" id="ARBA00022741"/>
    </source>
</evidence>
<dbReference type="Proteomes" id="UP000233524">
    <property type="component" value="Unassembled WGS sequence"/>
</dbReference>
<evidence type="ECO:0000256" key="8">
    <source>
        <dbReference type="ARBA" id="ARBA00049339"/>
    </source>
</evidence>
<dbReference type="SUPFAM" id="SSF47323">
    <property type="entry name" value="Anticodon-binding domain of a subclass of class I aminoacyl-tRNA synthetases"/>
    <property type="match status" value="1"/>
</dbReference>
<protein>
    <recommendedName>
        <fullName evidence="2">arginine--tRNA ligase</fullName>
        <ecNumber evidence="2">6.1.1.19</ecNumber>
    </recommendedName>
</protein>
<evidence type="ECO:0000313" key="12">
    <source>
        <dbReference type="EMBL" id="PKS12299.1"/>
    </source>
</evidence>
<evidence type="ECO:0000256" key="2">
    <source>
        <dbReference type="ARBA" id="ARBA00012837"/>
    </source>
</evidence>
<dbReference type="Pfam" id="PF05746">
    <property type="entry name" value="DALR_1"/>
    <property type="match status" value="1"/>
</dbReference>
<dbReference type="EMBL" id="NLAX01000004">
    <property type="protein sequence ID" value="PKS12299.1"/>
    <property type="molecule type" value="Genomic_DNA"/>
</dbReference>